<evidence type="ECO:0000313" key="3">
    <source>
        <dbReference type="Proteomes" id="UP001154329"/>
    </source>
</evidence>
<evidence type="ECO:0000256" key="1">
    <source>
        <dbReference type="SAM" id="Phobius"/>
    </source>
</evidence>
<proteinExistence type="predicted"/>
<dbReference type="EMBL" id="OU899034">
    <property type="protein sequence ID" value="CAH1714605.1"/>
    <property type="molecule type" value="Genomic_DNA"/>
</dbReference>
<dbReference type="Proteomes" id="UP001154329">
    <property type="component" value="Chromosome 1"/>
</dbReference>
<reference evidence="2" key="2">
    <citation type="submission" date="2022-10" db="EMBL/GenBank/DDBJ databases">
        <authorList>
            <consortium name="ENA_rothamsted_submissions"/>
            <consortium name="culmorum"/>
            <person name="King R."/>
        </authorList>
    </citation>
    <scope>NUCLEOTIDE SEQUENCE</scope>
</reference>
<name>A0A9P0IS94_APHGO</name>
<accession>A0A9P0IS94</accession>
<gene>
    <name evidence="2" type="ORF">APHIGO_LOCUS2847</name>
</gene>
<protein>
    <submittedName>
        <fullName evidence="2">Uncharacterized protein</fullName>
    </submittedName>
</protein>
<organism evidence="2 3">
    <name type="scientific">Aphis gossypii</name>
    <name type="common">Cotton aphid</name>
    <dbReference type="NCBI Taxonomy" id="80765"/>
    <lineage>
        <taxon>Eukaryota</taxon>
        <taxon>Metazoa</taxon>
        <taxon>Ecdysozoa</taxon>
        <taxon>Arthropoda</taxon>
        <taxon>Hexapoda</taxon>
        <taxon>Insecta</taxon>
        <taxon>Pterygota</taxon>
        <taxon>Neoptera</taxon>
        <taxon>Paraneoptera</taxon>
        <taxon>Hemiptera</taxon>
        <taxon>Sternorrhyncha</taxon>
        <taxon>Aphidomorpha</taxon>
        <taxon>Aphidoidea</taxon>
        <taxon>Aphididae</taxon>
        <taxon>Aphidini</taxon>
        <taxon>Aphis</taxon>
        <taxon>Aphis</taxon>
    </lineage>
</organism>
<keyword evidence="1" id="KW-1133">Transmembrane helix</keyword>
<keyword evidence="1" id="KW-0472">Membrane</keyword>
<evidence type="ECO:0000313" key="2">
    <source>
        <dbReference type="EMBL" id="CAH1714605.1"/>
    </source>
</evidence>
<sequence length="175" mass="20010">MAHGEPTTSGIQVNRTTEGSRSRWKTRIIIIVIVCTNYLAGNRCAVTIPGNCCDGEGRNRSCATKRLGSVPLCITYSYTVVRRPHHSERLRRQPQTSSPPVVDYDPHPMTLLSYYIFYHYLQLTVVAINFYLHLSLLRPACGFRHTILRLRRTLPESEWRAPRGLRRGLDNAQES</sequence>
<keyword evidence="3" id="KW-1185">Reference proteome</keyword>
<reference evidence="2" key="1">
    <citation type="submission" date="2022-02" db="EMBL/GenBank/DDBJ databases">
        <authorList>
            <person name="King R."/>
        </authorList>
    </citation>
    <scope>NUCLEOTIDE SEQUENCE</scope>
</reference>
<feature type="transmembrane region" description="Helical" evidence="1">
    <location>
        <begin position="112"/>
        <end position="134"/>
    </location>
</feature>
<dbReference type="AlphaFoldDB" id="A0A9P0IS94"/>
<keyword evidence="1" id="KW-0812">Transmembrane</keyword>